<dbReference type="UCSC" id="T20B3.5">
    <property type="organism name" value="c. elegans"/>
</dbReference>
<dbReference type="PIR" id="T25023">
    <property type="entry name" value="T25023"/>
</dbReference>
<dbReference type="FunCoup" id="Q9XUN3">
    <property type="interactions" value="46"/>
</dbReference>
<evidence type="ECO:0000313" key="3">
    <source>
        <dbReference type="Proteomes" id="UP000001940"/>
    </source>
</evidence>
<dbReference type="CTD" id="188622"/>
<dbReference type="PhylomeDB" id="Q9XUN3"/>
<dbReference type="GeneID" id="188622"/>
<feature type="transmembrane region" description="Helical" evidence="1">
    <location>
        <begin position="20"/>
        <end position="41"/>
    </location>
</feature>
<reference evidence="2 3" key="1">
    <citation type="journal article" date="1998" name="Science">
        <title>Genome sequence of the nematode C. elegans: a platform for investigating biology.</title>
        <authorList>
            <consortium name="The C. elegans sequencing consortium"/>
            <person name="Sulson J.E."/>
            <person name="Waterston R."/>
        </authorList>
    </citation>
    <scope>NUCLEOTIDE SEQUENCE [LARGE SCALE GENOMIC DNA]</scope>
    <source>
        <strain evidence="2 3">Bristol N2</strain>
    </source>
</reference>
<evidence type="ECO:0000313" key="4">
    <source>
        <dbReference type="WormBase" id="T20B3.5"/>
    </source>
</evidence>
<dbReference type="WormBase" id="T20B3.5">
    <property type="protein sequence ID" value="CE20090"/>
    <property type="gene ID" value="WBGene00005426"/>
    <property type="gene designation" value="srh-216"/>
</dbReference>
<dbReference type="OrthoDB" id="5867301at2759"/>
<dbReference type="HOGENOM" id="CLU_042960_1_1_1"/>
<dbReference type="PaxDb" id="6239-T20B3.5"/>
<dbReference type="PANTHER" id="PTHR22941">
    <property type="entry name" value="SERPENTINE RECEPTOR"/>
    <property type="match status" value="1"/>
</dbReference>
<dbReference type="eggNOG" id="ENOG502TFFW">
    <property type="taxonomic scope" value="Eukaryota"/>
</dbReference>
<sequence length="332" mass="38163">MSYAYCNRTDYIHTADFQQTVLHAISVISVPVYVYGFYCVLLKTPPTMQSVKWSMMNVHVFSCIFDLSLSFFTTPYVLFPVLAGYPLGVLKEIGVSVEAQVYFVVLVGAYMMVAISIVFENRLFVLVMTNKMLHKFALPIYIIHYIFPTIVLPSLVKLPDQQTGKANFLLKYGCVPPYVDLERVFYLIITKRYFLITCAVFICTMFAEVWFFALVTDRLLKKQMTKTMSQKTFDLHKKFQRAFILQLLIPFIIVFLPISYIGVTCISEYHNQFFNNLTLIIISSHGFFSTIAMIALHAPYREFTQKIFPCLKRFSSSATSSTAPQSLMITNL</sequence>
<feature type="transmembrane region" description="Helical" evidence="1">
    <location>
        <begin position="193"/>
        <end position="220"/>
    </location>
</feature>
<dbReference type="KEGG" id="cel:CELE_T20B3.5"/>
<evidence type="ECO:0000313" key="2">
    <source>
        <dbReference type="EMBL" id="CAB04743.1"/>
    </source>
</evidence>
<dbReference type="Pfam" id="PF10318">
    <property type="entry name" value="7TM_GPCR_Srh"/>
    <property type="match status" value="1"/>
</dbReference>
<keyword evidence="1" id="KW-0472">Membrane</keyword>
<accession>Q9XUN3</accession>
<dbReference type="AGR" id="WB:WBGene00005426"/>
<dbReference type="Proteomes" id="UP000001940">
    <property type="component" value="Chromosome V"/>
</dbReference>
<feature type="transmembrane region" description="Helical" evidence="1">
    <location>
        <begin position="273"/>
        <end position="296"/>
    </location>
</feature>
<dbReference type="InterPro" id="IPR053220">
    <property type="entry name" value="Nematode_rcpt-like_serp_H"/>
</dbReference>
<keyword evidence="3" id="KW-1185">Reference proteome</keyword>
<dbReference type="EMBL" id="BX284605">
    <property type="protein sequence ID" value="CAB04743.1"/>
    <property type="molecule type" value="Genomic_DNA"/>
</dbReference>
<dbReference type="InParanoid" id="Q9XUN3"/>
<dbReference type="RefSeq" id="NP_507246.1">
    <property type="nucleotide sequence ID" value="NM_074845.3"/>
</dbReference>
<protein>
    <submittedName>
        <fullName evidence="2">Serpentine Receptor, class H</fullName>
    </submittedName>
</protein>
<organism evidence="2 3">
    <name type="scientific">Caenorhabditis elegans</name>
    <dbReference type="NCBI Taxonomy" id="6239"/>
    <lineage>
        <taxon>Eukaryota</taxon>
        <taxon>Metazoa</taxon>
        <taxon>Ecdysozoa</taxon>
        <taxon>Nematoda</taxon>
        <taxon>Chromadorea</taxon>
        <taxon>Rhabditida</taxon>
        <taxon>Rhabditina</taxon>
        <taxon>Rhabditomorpha</taxon>
        <taxon>Rhabditoidea</taxon>
        <taxon>Rhabditidae</taxon>
        <taxon>Peloderinae</taxon>
        <taxon>Caenorhabditis</taxon>
    </lineage>
</organism>
<feature type="transmembrane region" description="Helical" evidence="1">
    <location>
        <begin position="53"/>
        <end position="79"/>
    </location>
</feature>
<name>Q9XUN3_CAEEL</name>
<keyword evidence="1" id="KW-0812">Transmembrane</keyword>
<dbReference type="InterPro" id="IPR019422">
    <property type="entry name" value="7TM_GPCR_serpentine_rcpt_Srh"/>
</dbReference>
<dbReference type="AlphaFoldDB" id="Q9XUN3"/>
<gene>
    <name evidence="2 4" type="primary">srh-216</name>
    <name evidence="2" type="ORF">CELE_T20B3.5</name>
    <name evidence="4" type="ORF">T20B3.5</name>
</gene>
<keyword evidence="2" id="KW-0675">Receptor</keyword>
<feature type="transmembrane region" description="Helical" evidence="1">
    <location>
        <begin position="241"/>
        <end position="261"/>
    </location>
</feature>
<keyword evidence="1" id="KW-1133">Transmembrane helix</keyword>
<feature type="transmembrane region" description="Helical" evidence="1">
    <location>
        <begin position="136"/>
        <end position="156"/>
    </location>
</feature>
<evidence type="ECO:0000256" key="1">
    <source>
        <dbReference type="SAM" id="Phobius"/>
    </source>
</evidence>
<proteinExistence type="predicted"/>
<feature type="transmembrane region" description="Helical" evidence="1">
    <location>
        <begin position="99"/>
        <end position="124"/>
    </location>
</feature>
<dbReference type="PANTHER" id="PTHR22941:SF131">
    <property type="entry name" value="SERPENTINE RECEPTOR, CLASS H"/>
    <property type="match status" value="1"/>
</dbReference>